<dbReference type="OrthoDB" id="1305902at2759"/>
<gene>
    <name evidence="1" type="ORF">PanWU01x14_326490</name>
</gene>
<evidence type="ECO:0000313" key="1">
    <source>
        <dbReference type="EMBL" id="PON36673.1"/>
    </source>
</evidence>
<evidence type="ECO:0008006" key="3">
    <source>
        <dbReference type="Google" id="ProtNLM"/>
    </source>
</evidence>
<sequence>MELVAKHKILKEYTTLVLAQQPLCIEYPPLDIAFELNLRMIKLLPKFYGHQGEHTNKHLKEFHIVYSSMKPAGVSEDQLKLWKFPFSLVDLAKEWLYYFPFEMVNI</sequence>
<name>A0A2P5AJF8_PARAD</name>
<organism evidence="1 2">
    <name type="scientific">Parasponia andersonii</name>
    <name type="common">Sponia andersonii</name>
    <dbReference type="NCBI Taxonomy" id="3476"/>
    <lineage>
        <taxon>Eukaryota</taxon>
        <taxon>Viridiplantae</taxon>
        <taxon>Streptophyta</taxon>
        <taxon>Embryophyta</taxon>
        <taxon>Tracheophyta</taxon>
        <taxon>Spermatophyta</taxon>
        <taxon>Magnoliopsida</taxon>
        <taxon>eudicotyledons</taxon>
        <taxon>Gunneridae</taxon>
        <taxon>Pentapetalae</taxon>
        <taxon>rosids</taxon>
        <taxon>fabids</taxon>
        <taxon>Rosales</taxon>
        <taxon>Cannabaceae</taxon>
        <taxon>Parasponia</taxon>
    </lineage>
</organism>
<dbReference type="Proteomes" id="UP000237105">
    <property type="component" value="Unassembled WGS sequence"/>
</dbReference>
<protein>
    <recommendedName>
        <fullName evidence="3">Retrotransposon gag protein</fullName>
    </recommendedName>
</protein>
<comment type="caution">
    <text evidence="1">The sequence shown here is derived from an EMBL/GenBank/DDBJ whole genome shotgun (WGS) entry which is preliminary data.</text>
</comment>
<evidence type="ECO:0000313" key="2">
    <source>
        <dbReference type="Proteomes" id="UP000237105"/>
    </source>
</evidence>
<dbReference type="AlphaFoldDB" id="A0A2P5AJF8"/>
<dbReference type="EMBL" id="JXTB01000559">
    <property type="protein sequence ID" value="PON36673.1"/>
    <property type="molecule type" value="Genomic_DNA"/>
</dbReference>
<reference evidence="2" key="1">
    <citation type="submission" date="2016-06" db="EMBL/GenBank/DDBJ databases">
        <title>Parallel loss of symbiosis genes in relatives of nitrogen-fixing non-legume Parasponia.</title>
        <authorList>
            <person name="Van Velzen R."/>
            <person name="Holmer R."/>
            <person name="Bu F."/>
            <person name="Rutten L."/>
            <person name="Van Zeijl A."/>
            <person name="Liu W."/>
            <person name="Santuari L."/>
            <person name="Cao Q."/>
            <person name="Sharma T."/>
            <person name="Shen D."/>
            <person name="Roswanjaya Y."/>
            <person name="Wardhani T."/>
            <person name="Kalhor M.S."/>
            <person name="Jansen J."/>
            <person name="Van den Hoogen J."/>
            <person name="Gungor B."/>
            <person name="Hartog M."/>
            <person name="Hontelez J."/>
            <person name="Verver J."/>
            <person name="Yang W.-C."/>
            <person name="Schijlen E."/>
            <person name="Repin R."/>
            <person name="Schilthuizen M."/>
            <person name="Schranz E."/>
            <person name="Heidstra R."/>
            <person name="Miyata K."/>
            <person name="Fedorova E."/>
            <person name="Kohlen W."/>
            <person name="Bisseling T."/>
            <person name="Smit S."/>
            <person name="Geurts R."/>
        </authorList>
    </citation>
    <scope>NUCLEOTIDE SEQUENCE [LARGE SCALE GENOMIC DNA]</scope>
    <source>
        <strain evidence="2">cv. WU1-14</strain>
    </source>
</reference>
<keyword evidence="2" id="KW-1185">Reference proteome</keyword>
<accession>A0A2P5AJF8</accession>
<proteinExistence type="predicted"/>